<evidence type="ECO:0000256" key="5">
    <source>
        <dbReference type="SAM" id="Phobius"/>
    </source>
</evidence>
<keyword evidence="7" id="KW-0378">Hydrolase</keyword>
<dbReference type="InterPro" id="IPR035952">
    <property type="entry name" value="Rhomboid-like_sf"/>
</dbReference>
<evidence type="ECO:0000313" key="8">
    <source>
        <dbReference type="Proteomes" id="UP000753961"/>
    </source>
</evidence>
<evidence type="ECO:0000256" key="2">
    <source>
        <dbReference type="ARBA" id="ARBA00022692"/>
    </source>
</evidence>
<dbReference type="Proteomes" id="UP000753961">
    <property type="component" value="Unassembled WGS sequence"/>
</dbReference>
<accession>A0A953LBX9</accession>
<comment type="caution">
    <text evidence="7">The sequence shown here is derived from an EMBL/GenBank/DDBJ whole genome shotgun (WGS) entry which is preliminary data.</text>
</comment>
<organism evidence="7 8">
    <name type="scientific">Membranihabitans marinus</name>
    <dbReference type="NCBI Taxonomy" id="1227546"/>
    <lineage>
        <taxon>Bacteria</taxon>
        <taxon>Pseudomonadati</taxon>
        <taxon>Bacteroidota</taxon>
        <taxon>Saprospiria</taxon>
        <taxon>Saprospirales</taxon>
        <taxon>Saprospiraceae</taxon>
        <taxon>Membranihabitans</taxon>
    </lineage>
</organism>
<reference evidence="7" key="1">
    <citation type="submission" date="2021-06" db="EMBL/GenBank/DDBJ databases">
        <title>44 bacteria genomes isolated from Dapeng, Shenzhen.</title>
        <authorList>
            <person name="Zheng W."/>
            <person name="Yu S."/>
            <person name="Huang Y."/>
        </authorList>
    </citation>
    <scope>NUCLEOTIDE SEQUENCE</scope>
    <source>
        <strain evidence="7">DP5N28-2</strain>
    </source>
</reference>
<proteinExistence type="predicted"/>
<dbReference type="AlphaFoldDB" id="A0A953LBX9"/>
<sequence length="218" mass="24608">MIRITDTIKHLIIINVLIFVASMYVFPGLPESNAIFAFLKDFQENGALYYPESRFFHWYQLVTHMFLHGSPSHLFFNMFALYMFGSALEGHWGRNRFLLFYFFAGLGGAVFQIISWKVGLMGLSPMEQQMFLSTPFRVIGASGAVFGVLAGFGMLFPNVELLLLFPPIPIKAKYFVIIYGMLEIVLGFGGFQTGVAHLAHVGGLVFGILLILYWKKNP</sequence>
<evidence type="ECO:0000256" key="3">
    <source>
        <dbReference type="ARBA" id="ARBA00022989"/>
    </source>
</evidence>
<dbReference type="PANTHER" id="PTHR43731:SF26">
    <property type="entry name" value="RHOMBOID-LIKE PROTEIN 10, CHLOROPLASTIC"/>
    <property type="match status" value="1"/>
</dbReference>
<dbReference type="InterPro" id="IPR050925">
    <property type="entry name" value="Rhomboid_protease_S54"/>
</dbReference>
<dbReference type="Pfam" id="PF01694">
    <property type="entry name" value="Rhomboid"/>
    <property type="match status" value="1"/>
</dbReference>
<dbReference type="InterPro" id="IPR022764">
    <property type="entry name" value="Peptidase_S54_rhomboid_dom"/>
</dbReference>
<evidence type="ECO:0000313" key="7">
    <source>
        <dbReference type="EMBL" id="MBY5957164.1"/>
    </source>
</evidence>
<dbReference type="GO" id="GO:0006508">
    <property type="term" value="P:proteolysis"/>
    <property type="evidence" value="ECO:0007669"/>
    <property type="project" value="UniProtKB-KW"/>
</dbReference>
<keyword evidence="2 5" id="KW-0812">Transmembrane</keyword>
<comment type="subcellular location">
    <subcellularLocation>
        <location evidence="1">Membrane</location>
        <topology evidence="1">Multi-pass membrane protein</topology>
    </subcellularLocation>
</comment>
<name>A0A953LBX9_9BACT</name>
<evidence type="ECO:0000259" key="6">
    <source>
        <dbReference type="Pfam" id="PF01694"/>
    </source>
</evidence>
<gene>
    <name evidence="7" type="ORF">KUV50_03385</name>
</gene>
<feature type="transmembrane region" description="Helical" evidence="5">
    <location>
        <begin position="172"/>
        <end position="191"/>
    </location>
</feature>
<protein>
    <submittedName>
        <fullName evidence="7">Rhomboid family intramembrane serine protease</fullName>
    </submittedName>
</protein>
<feature type="transmembrane region" description="Helical" evidence="5">
    <location>
        <begin position="65"/>
        <end position="85"/>
    </location>
</feature>
<dbReference type="GO" id="GO:0016020">
    <property type="term" value="C:membrane"/>
    <property type="evidence" value="ECO:0007669"/>
    <property type="project" value="UniProtKB-SubCell"/>
</dbReference>
<dbReference type="SUPFAM" id="SSF144091">
    <property type="entry name" value="Rhomboid-like"/>
    <property type="match status" value="1"/>
</dbReference>
<feature type="transmembrane region" description="Helical" evidence="5">
    <location>
        <begin position="97"/>
        <end position="118"/>
    </location>
</feature>
<feature type="transmembrane region" description="Helical" evidence="5">
    <location>
        <begin position="197"/>
        <end position="214"/>
    </location>
</feature>
<dbReference type="Gene3D" id="1.20.1540.10">
    <property type="entry name" value="Rhomboid-like"/>
    <property type="match status" value="1"/>
</dbReference>
<dbReference type="EMBL" id="JAHVHU010000004">
    <property type="protein sequence ID" value="MBY5957164.1"/>
    <property type="molecule type" value="Genomic_DNA"/>
</dbReference>
<dbReference type="RefSeq" id="WP_222578687.1">
    <property type="nucleotide sequence ID" value="NZ_JAHVHU010000004.1"/>
</dbReference>
<feature type="transmembrane region" description="Helical" evidence="5">
    <location>
        <begin position="138"/>
        <end position="165"/>
    </location>
</feature>
<keyword evidence="3 5" id="KW-1133">Transmembrane helix</keyword>
<keyword evidence="7" id="KW-0645">Protease</keyword>
<evidence type="ECO:0000256" key="4">
    <source>
        <dbReference type="ARBA" id="ARBA00023136"/>
    </source>
</evidence>
<evidence type="ECO:0000256" key="1">
    <source>
        <dbReference type="ARBA" id="ARBA00004141"/>
    </source>
</evidence>
<feature type="domain" description="Peptidase S54 rhomboid" evidence="6">
    <location>
        <begin position="57"/>
        <end position="213"/>
    </location>
</feature>
<dbReference type="GO" id="GO:0004252">
    <property type="term" value="F:serine-type endopeptidase activity"/>
    <property type="evidence" value="ECO:0007669"/>
    <property type="project" value="InterPro"/>
</dbReference>
<keyword evidence="4 5" id="KW-0472">Membrane</keyword>
<dbReference type="PANTHER" id="PTHR43731">
    <property type="entry name" value="RHOMBOID PROTEASE"/>
    <property type="match status" value="1"/>
</dbReference>
<keyword evidence="8" id="KW-1185">Reference proteome</keyword>
<feature type="transmembrane region" description="Helical" evidence="5">
    <location>
        <begin position="12"/>
        <end position="29"/>
    </location>
</feature>